<dbReference type="Pfam" id="PF01364">
    <property type="entry name" value="Peptidase_C25"/>
    <property type="match status" value="1"/>
</dbReference>
<keyword evidence="1 3" id="KW-0732">Signal</keyword>
<feature type="signal peptide" evidence="3">
    <location>
        <begin position="1"/>
        <end position="17"/>
    </location>
</feature>
<accession>A0A2W5TUE2</accession>
<dbReference type="InterPro" id="IPR029031">
    <property type="entry name" value="Gingipain_N_sf"/>
</dbReference>
<evidence type="ECO:0000313" key="6">
    <source>
        <dbReference type="Proteomes" id="UP000249061"/>
    </source>
</evidence>
<sequence length="1261" mass="133808">MKRLFSLVALTSMGALAATFGVPTNLTTNGVTQGSSVNPPGFLEIFGTNADNNLGDTVHVHRWYIQVTGTQLDIRVFDPGASGARDFTGNNAVTTRYRLYNPAGAVIGDESIGDDVTTGTNATDNRLVRMSGNVFVNLSSGNAYTVTPGVYTLLVTTGGGNEGNFYGLDIRSGTAFTAPHYAVYTEPRTSGDTAGFLTGGNTAAGNPSGSITPPVTAFVNVNRGCALNINNFDGDGQLNASITPVDGTPAQAIALGGDNVGVVQSNDVEPTTAQNILVNNYGLWRFQFDPGSTNAIDWSFADFAGWTNTVTNAPRNPTNPLRVFLPNGYAPVSGNANAVAPGVPTIALGAAVVSGANPPTANNTTRFTVTLATRNNTAAAMTAVQFTVGLPTGVTFVAGTQQCLINGAVTTCTDGSTGAYRRGTLPSLAAGSTGSLRFDVNFNRPAGLQNLSGPPVTGATPNTSSWIQYTSNFATTETLGPVCNMVVNVGGTTRAPTPARISGVYVSDDTVTFDTGVQLDTVGFRVFTSNDERGRERLALHEGVIAATEPDTFEPRRYELKLTGKLAGTYLFIEELQSKGPPHLVASLRVEDARVAPPPLRVEEKLTRALKKHLRASKVAPVASQRALKLSVSKVGRVVVTRDELEAAGLTRGAAIELFHLGQPVPFTWDASGTSFSFNSVPFSTQYTGSAIYVVTTGGAPAPEPEVDFTRLEPRPTTKRIETNAIYYALTPWSESPWFWALLRSNAAWPTVASQGTFELPGVTRMLGTTKVRIKLLGRSGHHHRVDATINGFHVGSVDFDGATPVTLEGSIPVAHLRTSGNQLALTLTSTAVSPNEQGALGFVYLDWLEVDGVAPDFLRQASVDGIAPYDPVIPNSRGANYLVISHAEFLDAARELAELKRQEGLRPLVVDVERAYDGFSAGTFEANAIKALIRDIAANSGALRYVVLLGDDTVDPRDFMGLHGRSFIPSIDGWDGELGRVPSESRYADLDDDGKPDLAIGRLPVQTAADALVLLDKIGHYPLRNRNAGQHVVFVDQRGPDDDDFLARATSMNQHLGARPRIIDTTNGVTLAKQTLSQLLTSGDAATLHYIGHGAPNAWTTRGLWTVNDSANVTPAPSDTIGFQWSCFAQWYQYLFGPSLGESLLLMREGGVTASFGPSGITNPDGQAQLSNAVYDNVFTRQLPLGDAILQAKRALPASPQSAALIDGWNLLGDPAMIPSPLSTGRGPWTPYEDPTETSAGNRNKKAVQTAAPRRADLAR</sequence>
<comment type="caution">
    <text evidence="5">The sequence shown here is derived from an EMBL/GenBank/DDBJ whole genome shotgun (WGS) entry which is preliminary data.</text>
</comment>
<dbReference type="Proteomes" id="UP000249061">
    <property type="component" value="Unassembled WGS sequence"/>
</dbReference>
<feature type="region of interest" description="Disordered" evidence="2">
    <location>
        <begin position="1223"/>
        <end position="1261"/>
    </location>
</feature>
<dbReference type="SUPFAM" id="SSF52129">
    <property type="entry name" value="Caspase-like"/>
    <property type="match status" value="1"/>
</dbReference>
<organism evidence="5 6">
    <name type="scientific">Archangium gephyra</name>
    <dbReference type="NCBI Taxonomy" id="48"/>
    <lineage>
        <taxon>Bacteria</taxon>
        <taxon>Pseudomonadati</taxon>
        <taxon>Myxococcota</taxon>
        <taxon>Myxococcia</taxon>
        <taxon>Myxococcales</taxon>
        <taxon>Cystobacterineae</taxon>
        <taxon>Archangiaceae</taxon>
        <taxon>Archangium</taxon>
    </lineage>
</organism>
<evidence type="ECO:0000256" key="2">
    <source>
        <dbReference type="SAM" id="MobiDB-lite"/>
    </source>
</evidence>
<dbReference type="AlphaFoldDB" id="A0A2W5TUE2"/>
<dbReference type="InterPro" id="IPR029030">
    <property type="entry name" value="Caspase-like_dom_sf"/>
</dbReference>
<dbReference type="Gene3D" id="3.40.50.1460">
    <property type="match status" value="1"/>
</dbReference>
<proteinExistence type="predicted"/>
<gene>
    <name evidence="5" type="ORF">DI536_09245</name>
</gene>
<feature type="chain" id="PRO_5016067678" description="Gingipain domain-containing protein" evidence="3">
    <location>
        <begin position="18"/>
        <end position="1261"/>
    </location>
</feature>
<dbReference type="GO" id="GO:0006508">
    <property type="term" value="P:proteolysis"/>
    <property type="evidence" value="ECO:0007669"/>
    <property type="project" value="InterPro"/>
</dbReference>
<evidence type="ECO:0000259" key="4">
    <source>
        <dbReference type="Pfam" id="PF01364"/>
    </source>
</evidence>
<feature type="domain" description="Gingipain" evidence="4">
    <location>
        <begin position="882"/>
        <end position="1218"/>
    </location>
</feature>
<name>A0A2W5TUE2_9BACT</name>
<protein>
    <recommendedName>
        <fullName evidence="4">Gingipain domain-containing protein</fullName>
    </recommendedName>
</protein>
<evidence type="ECO:0000256" key="1">
    <source>
        <dbReference type="ARBA" id="ARBA00022729"/>
    </source>
</evidence>
<evidence type="ECO:0000256" key="3">
    <source>
        <dbReference type="SAM" id="SignalP"/>
    </source>
</evidence>
<evidence type="ECO:0000313" key="5">
    <source>
        <dbReference type="EMBL" id="PZR14955.1"/>
    </source>
</evidence>
<dbReference type="GO" id="GO:0008234">
    <property type="term" value="F:cysteine-type peptidase activity"/>
    <property type="evidence" value="ECO:0007669"/>
    <property type="project" value="InterPro"/>
</dbReference>
<dbReference type="InterPro" id="IPR001769">
    <property type="entry name" value="Gingipain"/>
</dbReference>
<dbReference type="EMBL" id="QFQP01000006">
    <property type="protein sequence ID" value="PZR14955.1"/>
    <property type="molecule type" value="Genomic_DNA"/>
</dbReference>
<dbReference type="Gene3D" id="3.40.50.10390">
    <property type="entry name" value="Gingipain r, domain 1"/>
    <property type="match status" value="1"/>
</dbReference>
<reference evidence="5 6" key="1">
    <citation type="submission" date="2017-08" db="EMBL/GenBank/DDBJ databases">
        <title>Infants hospitalized years apart are colonized by the same room-sourced microbial strains.</title>
        <authorList>
            <person name="Brooks B."/>
            <person name="Olm M.R."/>
            <person name="Firek B.A."/>
            <person name="Baker R."/>
            <person name="Thomas B.C."/>
            <person name="Morowitz M.J."/>
            <person name="Banfield J.F."/>
        </authorList>
    </citation>
    <scope>NUCLEOTIDE SEQUENCE [LARGE SCALE GENOMIC DNA]</scope>
    <source>
        <strain evidence="5">S2_003_000_R2_14</strain>
    </source>
</reference>